<accession>A0ABN0XQY4</accession>
<keyword evidence="4" id="KW-0804">Transcription</keyword>
<comment type="caution">
    <text evidence="6">The sequence shown here is derived from an EMBL/GenBank/DDBJ whole genome shotgun (WGS) entry which is preliminary data.</text>
</comment>
<dbReference type="Pfam" id="PF03466">
    <property type="entry name" value="LysR_substrate"/>
    <property type="match status" value="1"/>
</dbReference>
<dbReference type="InterPro" id="IPR000847">
    <property type="entry name" value="LysR_HTH_N"/>
</dbReference>
<dbReference type="Gene3D" id="3.40.190.290">
    <property type="match status" value="1"/>
</dbReference>
<dbReference type="EMBL" id="BAAAEI010000023">
    <property type="protein sequence ID" value="GAA0370627.1"/>
    <property type="molecule type" value="Genomic_DNA"/>
</dbReference>
<dbReference type="Proteomes" id="UP001501757">
    <property type="component" value="Unassembled WGS sequence"/>
</dbReference>
<dbReference type="InterPro" id="IPR005119">
    <property type="entry name" value="LysR_subst-bd"/>
</dbReference>
<keyword evidence="3" id="KW-0238">DNA-binding</keyword>
<reference evidence="6 7" key="1">
    <citation type="journal article" date="2019" name="Int. J. Syst. Evol. Microbiol.">
        <title>The Global Catalogue of Microorganisms (GCM) 10K type strain sequencing project: providing services to taxonomists for standard genome sequencing and annotation.</title>
        <authorList>
            <consortium name="The Broad Institute Genomics Platform"/>
            <consortium name="The Broad Institute Genome Sequencing Center for Infectious Disease"/>
            <person name="Wu L."/>
            <person name="Ma J."/>
        </authorList>
    </citation>
    <scope>NUCLEOTIDE SEQUENCE [LARGE SCALE GENOMIC DNA]</scope>
    <source>
        <strain evidence="6 7">JCM 13378</strain>
    </source>
</reference>
<dbReference type="PANTHER" id="PTHR30126:SF88">
    <property type="entry name" value="TRANSCRIPTIONAL REGULATOR-RELATED"/>
    <property type="match status" value="1"/>
</dbReference>
<evidence type="ECO:0000256" key="3">
    <source>
        <dbReference type="ARBA" id="ARBA00023125"/>
    </source>
</evidence>
<evidence type="ECO:0000313" key="7">
    <source>
        <dbReference type="Proteomes" id="UP001501757"/>
    </source>
</evidence>
<dbReference type="InterPro" id="IPR036390">
    <property type="entry name" value="WH_DNA-bd_sf"/>
</dbReference>
<dbReference type="PROSITE" id="PS50931">
    <property type="entry name" value="HTH_LYSR"/>
    <property type="match status" value="1"/>
</dbReference>
<dbReference type="RefSeq" id="WP_343847117.1">
    <property type="nucleotide sequence ID" value="NZ_BAAAEI010000023.1"/>
</dbReference>
<gene>
    <name evidence="6" type="ORF">GCM10009092_38670</name>
</gene>
<dbReference type="SUPFAM" id="SSF46785">
    <property type="entry name" value="Winged helix' DNA-binding domain"/>
    <property type="match status" value="1"/>
</dbReference>
<evidence type="ECO:0000259" key="5">
    <source>
        <dbReference type="PROSITE" id="PS50931"/>
    </source>
</evidence>
<name>A0ABN0XQY4_9ALTE</name>
<sequence length="287" mass="31691">MSKVSLEQWKMFVAVVEAGGFAQAGEMLFKTQPTISHGIHKIEQLLGKDLFNIQGRKAMLTPFGQSLLPQAKLLVSQAQHLEDQAISFNQPARQLRLAVDVLLPPTYWHAALQQVLRAYPQTNVKVQQSSLSRAAELLEDGHVDLAIGSRLPAQIISYPLTSVQLWAVVSNEHKLATSKDLKLDDLTCHRQIVISDMGLRQNTNSGWLGSTQRLSVYDAQAALAAVTSGLGYAWLPDWLISLPLKNGELSKLSLQDGGCRQVALQLGYYPTYQDDPVLQTLRDALLN</sequence>
<dbReference type="PANTHER" id="PTHR30126">
    <property type="entry name" value="HTH-TYPE TRANSCRIPTIONAL REGULATOR"/>
    <property type="match status" value="1"/>
</dbReference>
<dbReference type="Pfam" id="PF00126">
    <property type="entry name" value="HTH_1"/>
    <property type="match status" value="1"/>
</dbReference>
<evidence type="ECO:0000313" key="6">
    <source>
        <dbReference type="EMBL" id="GAA0370627.1"/>
    </source>
</evidence>
<evidence type="ECO:0000256" key="4">
    <source>
        <dbReference type="ARBA" id="ARBA00023163"/>
    </source>
</evidence>
<dbReference type="SUPFAM" id="SSF53850">
    <property type="entry name" value="Periplasmic binding protein-like II"/>
    <property type="match status" value="1"/>
</dbReference>
<evidence type="ECO:0000256" key="2">
    <source>
        <dbReference type="ARBA" id="ARBA00023015"/>
    </source>
</evidence>
<proteinExistence type="inferred from homology"/>
<comment type="similarity">
    <text evidence="1">Belongs to the LysR transcriptional regulatory family.</text>
</comment>
<keyword evidence="2" id="KW-0805">Transcription regulation</keyword>
<dbReference type="InterPro" id="IPR036388">
    <property type="entry name" value="WH-like_DNA-bd_sf"/>
</dbReference>
<keyword evidence="7" id="KW-1185">Reference proteome</keyword>
<dbReference type="Gene3D" id="1.10.10.10">
    <property type="entry name" value="Winged helix-like DNA-binding domain superfamily/Winged helix DNA-binding domain"/>
    <property type="match status" value="1"/>
</dbReference>
<evidence type="ECO:0000256" key="1">
    <source>
        <dbReference type="ARBA" id="ARBA00009437"/>
    </source>
</evidence>
<organism evidence="6 7">
    <name type="scientific">Bowmanella denitrificans</name>
    <dbReference type="NCBI Taxonomy" id="366582"/>
    <lineage>
        <taxon>Bacteria</taxon>
        <taxon>Pseudomonadati</taxon>
        <taxon>Pseudomonadota</taxon>
        <taxon>Gammaproteobacteria</taxon>
        <taxon>Alteromonadales</taxon>
        <taxon>Alteromonadaceae</taxon>
        <taxon>Bowmanella</taxon>
    </lineage>
</organism>
<feature type="domain" description="HTH lysR-type" evidence="5">
    <location>
        <begin position="4"/>
        <end position="61"/>
    </location>
</feature>
<protein>
    <submittedName>
        <fullName evidence="6">LysR family transcriptional regulator</fullName>
    </submittedName>
</protein>
<dbReference type="CDD" id="cd05466">
    <property type="entry name" value="PBP2_LTTR_substrate"/>
    <property type="match status" value="1"/>
</dbReference>